<proteinExistence type="predicted"/>
<dbReference type="InterPro" id="IPR029058">
    <property type="entry name" value="AB_hydrolase_fold"/>
</dbReference>
<feature type="domain" description="AB hydrolase-1" evidence="1">
    <location>
        <begin position="636"/>
        <end position="674"/>
    </location>
</feature>
<dbReference type="SUPFAM" id="SSF82171">
    <property type="entry name" value="DPP6 N-terminal domain-like"/>
    <property type="match status" value="1"/>
</dbReference>
<dbReference type="Gene3D" id="3.40.50.1820">
    <property type="entry name" value="alpha/beta hydrolase"/>
    <property type="match status" value="1"/>
</dbReference>
<dbReference type="InterPro" id="IPR011042">
    <property type="entry name" value="6-blade_b-propeller_TolB-like"/>
</dbReference>
<comment type="caution">
    <text evidence="2">The sequence shown here is derived from an EMBL/GenBank/DDBJ whole genome shotgun (WGS) entry which is preliminary data.</text>
</comment>
<sequence length="791" mass="89324">MPAQSELTRRGLINKASGLVLLPQFRPDFATLTEQSETPSNPFLLGQQVSLDSRGKVVVSNLFTGVERQLQLPVGDIFGVPKISPNGETAALWCAEPRVRRSSLFLANLANPNVPPEKIFESTGSDETAYIRWSPDSQWVNVTHGTSREPVWKLFFLPEKKQYWGEYYSGGTVTFSPNGRWMLEAKTEWRMLFDLQTTNVTRWRQPMTGSPFDTWSPDSSRVAFVTTDGRDKNLLCITNIEANQLQVVGTGSTPFGFSPDNRFFVYLESDVPTRVAIFDTTTGRKGTLANLSNFYQGAEVLFLDNTRFRMVTHEVVGNNMSRQDMAASSVVNAETGQIEEQKRIKLGDDIRLFSRYTFPDPPLFTNSDWISGVSLGVENPTLYAISLETGDVLKTTNVTSVAAGYSDTQLFVLQQQAAIRTPKDIVYLPKNGKLYQLAGQGTAQLLQIDTPDKTINIPRHILESLPQGETLGFVLGDMVTADGKTWWYLRNNKRYLISNPDKFIANLRFDRRKHVVSEWALQSVEVGDESHEGKEFFQDYDGMYKTAQQDGGRMILFISGYDTNSEKHAGTWDKLMSYLVVKGWKYTQYLNGTYNVEVDPYTHQIVPRKYDEEHTKRYPPENSPRFDWLLTRYKMLFPRTKFILVGHSLGGYMAFHLAQQHMDAVETVITLDSPLKGLDRTLWNEYADVIAGSLGKDCGEYLVALGDNPNTVREVEMQAIRLTENGVRLFTFANEDDWFVRKGVALLDGSVQSLWQLGHFPFGNSVTEIFTGHGQILRDRGVMQTLAAILA</sequence>
<evidence type="ECO:0000313" key="3">
    <source>
        <dbReference type="Proteomes" id="UP000177967"/>
    </source>
</evidence>
<dbReference type="EMBL" id="MHBW01000011">
    <property type="protein sequence ID" value="OGY09334.1"/>
    <property type="molecule type" value="Genomic_DNA"/>
</dbReference>
<dbReference type="AlphaFoldDB" id="A0A1G1V1S2"/>
<organism evidence="2 3">
    <name type="scientific">Candidatus Blackburnbacteria bacterium RIFCSPHIGHO2_01_FULL_43_15b</name>
    <dbReference type="NCBI Taxonomy" id="1797513"/>
    <lineage>
        <taxon>Bacteria</taxon>
        <taxon>Candidatus Blackburniibacteriota</taxon>
    </lineage>
</organism>
<evidence type="ECO:0000313" key="2">
    <source>
        <dbReference type="EMBL" id="OGY09334.1"/>
    </source>
</evidence>
<accession>A0A1G1V1S2</accession>
<evidence type="ECO:0000259" key="1">
    <source>
        <dbReference type="Pfam" id="PF00561"/>
    </source>
</evidence>
<dbReference type="STRING" id="1797513.A2782_02555"/>
<dbReference type="InterPro" id="IPR000073">
    <property type="entry name" value="AB_hydrolase_1"/>
</dbReference>
<reference evidence="2 3" key="1">
    <citation type="journal article" date="2016" name="Nat. Commun.">
        <title>Thousands of microbial genomes shed light on interconnected biogeochemical processes in an aquifer system.</title>
        <authorList>
            <person name="Anantharaman K."/>
            <person name="Brown C.T."/>
            <person name="Hug L.A."/>
            <person name="Sharon I."/>
            <person name="Castelle C.J."/>
            <person name="Probst A.J."/>
            <person name="Thomas B.C."/>
            <person name="Singh A."/>
            <person name="Wilkins M.J."/>
            <person name="Karaoz U."/>
            <person name="Brodie E.L."/>
            <person name="Williams K.H."/>
            <person name="Hubbard S.S."/>
            <person name="Banfield J.F."/>
        </authorList>
    </citation>
    <scope>NUCLEOTIDE SEQUENCE [LARGE SCALE GENOMIC DNA]</scope>
</reference>
<dbReference type="Pfam" id="PF00561">
    <property type="entry name" value="Abhydrolase_1"/>
    <property type="match status" value="1"/>
</dbReference>
<dbReference type="SUPFAM" id="SSF53474">
    <property type="entry name" value="alpha/beta-Hydrolases"/>
    <property type="match status" value="1"/>
</dbReference>
<name>A0A1G1V1S2_9BACT</name>
<gene>
    <name evidence="2" type="ORF">A2782_02555</name>
</gene>
<dbReference type="Proteomes" id="UP000177967">
    <property type="component" value="Unassembled WGS sequence"/>
</dbReference>
<dbReference type="Gene3D" id="2.120.10.30">
    <property type="entry name" value="TolB, C-terminal domain"/>
    <property type="match status" value="1"/>
</dbReference>
<protein>
    <recommendedName>
        <fullName evidence="1">AB hydrolase-1 domain-containing protein</fullName>
    </recommendedName>
</protein>